<dbReference type="GO" id="GO:0005385">
    <property type="term" value="F:zinc ion transmembrane transporter activity"/>
    <property type="evidence" value="ECO:0007669"/>
    <property type="project" value="TreeGrafter"/>
</dbReference>
<accession>A0A482XEI2</accession>
<name>A0A482XEI2_LAOST</name>
<dbReference type="Pfam" id="PF02535">
    <property type="entry name" value="Zip"/>
    <property type="match status" value="1"/>
</dbReference>
<reference evidence="6 7" key="1">
    <citation type="journal article" date="2017" name="Gigascience">
        <title>Genome sequence of the small brown planthopper, Laodelphax striatellus.</title>
        <authorList>
            <person name="Zhu J."/>
            <person name="Jiang F."/>
            <person name="Wang X."/>
            <person name="Yang P."/>
            <person name="Bao Y."/>
            <person name="Zhao W."/>
            <person name="Wang W."/>
            <person name="Lu H."/>
            <person name="Wang Q."/>
            <person name="Cui N."/>
            <person name="Li J."/>
            <person name="Chen X."/>
            <person name="Luo L."/>
            <person name="Yu J."/>
            <person name="Kang L."/>
            <person name="Cui F."/>
        </authorList>
    </citation>
    <scope>NUCLEOTIDE SEQUENCE [LARGE SCALE GENOMIC DNA]</scope>
    <source>
        <strain evidence="6">Lst14</strain>
    </source>
</reference>
<dbReference type="InParanoid" id="A0A482XEI2"/>
<comment type="subcellular location">
    <subcellularLocation>
        <location evidence="1">Membrane</location>
        <topology evidence="1">Multi-pass membrane protein</topology>
    </subcellularLocation>
</comment>
<evidence type="ECO:0000256" key="5">
    <source>
        <dbReference type="SAM" id="Phobius"/>
    </source>
</evidence>
<dbReference type="STRING" id="195883.A0A482XEI2"/>
<evidence type="ECO:0000256" key="2">
    <source>
        <dbReference type="ARBA" id="ARBA00022692"/>
    </source>
</evidence>
<dbReference type="PANTHER" id="PTHR11040:SF203">
    <property type="entry name" value="FI18611P1-RELATED"/>
    <property type="match status" value="1"/>
</dbReference>
<keyword evidence="3 5" id="KW-1133">Transmembrane helix</keyword>
<protein>
    <submittedName>
        <fullName evidence="6">Uncharacterized protein</fullName>
    </submittedName>
</protein>
<dbReference type="Proteomes" id="UP000291343">
    <property type="component" value="Unassembled WGS sequence"/>
</dbReference>
<feature type="transmembrane region" description="Helical" evidence="5">
    <location>
        <begin position="144"/>
        <end position="165"/>
    </location>
</feature>
<keyword evidence="4 5" id="KW-0472">Membrane</keyword>
<dbReference type="SMR" id="A0A482XEI2"/>
<evidence type="ECO:0000256" key="1">
    <source>
        <dbReference type="ARBA" id="ARBA00004141"/>
    </source>
</evidence>
<comment type="caution">
    <text evidence="6">The sequence shown here is derived from an EMBL/GenBank/DDBJ whole genome shotgun (WGS) entry which is preliminary data.</text>
</comment>
<dbReference type="EMBL" id="QKKF02011362">
    <property type="protein sequence ID" value="RZF44107.1"/>
    <property type="molecule type" value="Genomic_DNA"/>
</dbReference>
<dbReference type="GO" id="GO:0005886">
    <property type="term" value="C:plasma membrane"/>
    <property type="evidence" value="ECO:0007669"/>
    <property type="project" value="TreeGrafter"/>
</dbReference>
<dbReference type="InterPro" id="IPR003689">
    <property type="entry name" value="ZIP"/>
</dbReference>
<organism evidence="6 7">
    <name type="scientific">Laodelphax striatellus</name>
    <name type="common">Small brown planthopper</name>
    <name type="synonym">Delphax striatella</name>
    <dbReference type="NCBI Taxonomy" id="195883"/>
    <lineage>
        <taxon>Eukaryota</taxon>
        <taxon>Metazoa</taxon>
        <taxon>Ecdysozoa</taxon>
        <taxon>Arthropoda</taxon>
        <taxon>Hexapoda</taxon>
        <taxon>Insecta</taxon>
        <taxon>Pterygota</taxon>
        <taxon>Neoptera</taxon>
        <taxon>Paraneoptera</taxon>
        <taxon>Hemiptera</taxon>
        <taxon>Auchenorrhyncha</taxon>
        <taxon>Fulgoroidea</taxon>
        <taxon>Delphacidae</taxon>
        <taxon>Criomorphinae</taxon>
        <taxon>Laodelphax</taxon>
    </lineage>
</organism>
<dbReference type="PANTHER" id="PTHR11040">
    <property type="entry name" value="ZINC/IRON TRANSPORTER"/>
    <property type="match status" value="1"/>
</dbReference>
<sequence>MCVGFIISVRIVEAVRTGMCHNLTPAYRRPTRQSGRVFVNKVYNTASSPQHTMENGQMTDNDDVTIMSRVDNHKDPEKAKITPNGGATVDYGSGITNVSPSASNHNHGVFFDEVTGKNFLLVFALSIHEVFEGLAIGLESSRDAVWYMLLGVGAHKMIIAFCVGVQMLSMRRRPMLAVSYVVLFATTTSVAIVAGVFISSQCGLLSVVLQGLATGTLLYVVFFELLKPHAHKSPCCGVVFGFTLMAVLKYYTPE</sequence>
<feature type="transmembrane region" description="Helical" evidence="5">
    <location>
        <begin position="177"/>
        <end position="198"/>
    </location>
</feature>
<feature type="transmembrane region" description="Helical" evidence="5">
    <location>
        <begin position="235"/>
        <end position="252"/>
    </location>
</feature>
<feature type="transmembrane region" description="Helical" evidence="5">
    <location>
        <begin position="204"/>
        <end position="223"/>
    </location>
</feature>
<proteinExistence type="predicted"/>
<evidence type="ECO:0000256" key="4">
    <source>
        <dbReference type="ARBA" id="ARBA00023136"/>
    </source>
</evidence>
<dbReference type="AlphaFoldDB" id="A0A482XEI2"/>
<evidence type="ECO:0000313" key="7">
    <source>
        <dbReference type="Proteomes" id="UP000291343"/>
    </source>
</evidence>
<evidence type="ECO:0000256" key="3">
    <source>
        <dbReference type="ARBA" id="ARBA00022989"/>
    </source>
</evidence>
<gene>
    <name evidence="6" type="ORF">LSTR_LSTR014180</name>
</gene>
<keyword evidence="2 5" id="KW-0812">Transmembrane</keyword>
<evidence type="ECO:0000313" key="6">
    <source>
        <dbReference type="EMBL" id="RZF44107.1"/>
    </source>
</evidence>
<keyword evidence="7" id="KW-1185">Reference proteome</keyword>
<dbReference type="OrthoDB" id="448280at2759"/>